<feature type="coiled-coil region" evidence="1">
    <location>
        <begin position="173"/>
        <end position="214"/>
    </location>
</feature>
<evidence type="ECO:0000313" key="3">
    <source>
        <dbReference type="RefSeq" id="XP_006815474.1"/>
    </source>
</evidence>
<protein>
    <submittedName>
        <fullName evidence="3">Axoneme-associated protein mst101(2)-like</fullName>
    </submittedName>
</protein>
<reference evidence="3" key="1">
    <citation type="submission" date="2025-08" db="UniProtKB">
        <authorList>
            <consortium name="RefSeq"/>
        </authorList>
    </citation>
    <scope>IDENTIFICATION</scope>
    <source>
        <tissue evidence="3">Testes</tissue>
    </source>
</reference>
<dbReference type="Proteomes" id="UP000694865">
    <property type="component" value="Unplaced"/>
</dbReference>
<dbReference type="InterPro" id="IPR038927">
    <property type="entry name" value="C6orf163"/>
</dbReference>
<keyword evidence="1" id="KW-0175">Coiled coil</keyword>
<evidence type="ECO:0000256" key="1">
    <source>
        <dbReference type="SAM" id="Coils"/>
    </source>
</evidence>
<dbReference type="PANTHER" id="PTHR34645:SF1">
    <property type="entry name" value="GENE 136-RELATED"/>
    <property type="match status" value="1"/>
</dbReference>
<evidence type="ECO:0000313" key="2">
    <source>
        <dbReference type="Proteomes" id="UP000694865"/>
    </source>
</evidence>
<dbReference type="RefSeq" id="XP_006815474.1">
    <property type="nucleotide sequence ID" value="XM_006815411.1"/>
</dbReference>
<organism evidence="2 3">
    <name type="scientific">Saccoglossus kowalevskii</name>
    <name type="common">Acorn worm</name>
    <dbReference type="NCBI Taxonomy" id="10224"/>
    <lineage>
        <taxon>Eukaryota</taxon>
        <taxon>Metazoa</taxon>
        <taxon>Hemichordata</taxon>
        <taxon>Enteropneusta</taxon>
        <taxon>Harrimaniidae</taxon>
        <taxon>Saccoglossus</taxon>
    </lineage>
</organism>
<dbReference type="PANTHER" id="PTHR34645">
    <property type="entry name" value="SIMILAR TO HYPOTHETICAL PROTEIN"/>
    <property type="match status" value="1"/>
</dbReference>
<gene>
    <name evidence="3" type="primary">LOC102806404</name>
</gene>
<feature type="coiled-coil region" evidence="1">
    <location>
        <begin position="242"/>
        <end position="283"/>
    </location>
</feature>
<name>A0ABM0M633_SACKO</name>
<proteinExistence type="predicted"/>
<accession>A0ABM0M633</accession>
<sequence>MSKDPNRALSPRYNGIPLRYEDSKPVQVQEYAHTTIVRIGDTIHKDLLDELENDKKQTIEAAKAAVWQEAEQIKADALEKSRQYAKIDREKAINNLKKVHEKALKEEALRVEGEMQKLTIDQVTAEREMGEKKVTQAIAKTKNEGVLAKTKAVREARCEEKKIAKDAAEILAKQVAQREEETAKRVAEEKQKALKELQDKLVREKERAVSETMNRERKVAAAEVASIKAAHSQQVNYLEYQIRTHYINHQEALKEITRLEKEKAQLQEEYTELKQEFQSFINKSSGFEEGQADFLLA</sequence>
<dbReference type="GeneID" id="102806404"/>
<keyword evidence="2" id="KW-1185">Reference proteome</keyword>